<dbReference type="RefSeq" id="WP_381491105.1">
    <property type="nucleotide sequence ID" value="NZ_JBHTIK010000007.1"/>
</dbReference>
<dbReference type="SUPFAM" id="SSF53335">
    <property type="entry name" value="S-adenosyl-L-methionine-dependent methyltransferases"/>
    <property type="match status" value="1"/>
</dbReference>
<evidence type="ECO:0000259" key="4">
    <source>
        <dbReference type="Pfam" id="PF08241"/>
    </source>
</evidence>
<dbReference type="Gene3D" id="3.40.50.150">
    <property type="entry name" value="Vaccinia Virus protein VP39"/>
    <property type="match status" value="1"/>
</dbReference>
<evidence type="ECO:0000313" key="5">
    <source>
        <dbReference type="EMBL" id="MFD0849093.1"/>
    </source>
</evidence>
<feature type="domain" description="Methyltransferase type 11" evidence="4">
    <location>
        <begin position="49"/>
        <end position="137"/>
    </location>
</feature>
<evidence type="ECO:0000313" key="6">
    <source>
        <dbReference type="Proteomes" id="UP001597124"/>
    </source>
</evidence>
<dbReference type="GO" id="GO:0032259">
    <property type="term" value="P:methylation"/>
    <property type="evidence" value="ECO:0007669"/>
    <property type="project" value="UniProtKB-KW"/>
</dbReference>
<accession>A0ABW3C567</accession>
<dbReference type="Pfam" id="PF08241">
    <property type="entry name" value="Methyltransf_11"/>
    <property type="match status" value="1"/>
</dbReference>
<gene>
    <name evidence="5" type="ORF">ACFQ00_12215</name>
</gene>
<organism evidence="5 6">
    <name type="scientific">Sphingosinicella xenopeptidilytica</name>
    <dbReference type="NCBI Taxonomy" id="364098"/>
    <lineage>
        <taxon>Bacteria</taxon>
        <taxon>Pseudomonadati</taxon>
        <taxon>Pseudomonadota</taxon>
        <taxon>Alphaproteobacteria</taxon>
        <taxon>Sphingomonadales</taxon>
        <taxon>Sphingosinicellaceae</taxon>
        <taxon>Sphingosinicella</taxon>
    </lineage>
</organism>
<dbReference type="Proteomes" id="UP001597124">
    <property type="component" value="Unassembled WGS sequence"/>
</dbReference>
<comment type="similarity">
    <text evidence="1">Belongs to the methyltransferase superfamily.</text>
</comment>
<protein>
    <submittedName>
        <fullName evidence="5">Class I SAM-dependent methyltransferase</fullName>
        <ecNumber evidence="5">2.1.1.-</ecNumber>
    </submittedName>
</protein>
<evidence type="ECO:0000256" key="2">
    <source>
        <dbReference type="ARBA" id="ARBA00022603"/>
    </source>
</evidence>
<keyword evidence="6" id="KW-1185">Reference proteome</keyword>
<dbReference type="PANTHER" id="PTHR44942:SF4">
    <property type="entry name" value="METHYLTRANSFERASE TYPE 11 DOMAIN-CONTAINING PROTEIN"/>
    <property type="match status" value="1"/>
</dbReference>
<sequence>MTAESQLVGRHIFGADAAGYASARPHYPESLYIALATEGTLVPGADVFEIGPGTGQASRRLIAADVGSLTLVEPDPVLAVELAGLGGGVRVVNAPLEDAGLSAEAFDLGVAATSFHWVDTSRGLSMVRDLLRPGGVWAMWWTVLHDPEADPFSRAVLPLLKDAELPPSLRGPEQRHYSLWTDDRLAELRAAGFMHAAHQMHEMTVRMTAAEMRALYATFSMIRRMAPPMRARVLDGIEAVGEQGFGGVIERRFRIPLFLARKAPGAA</sequence>
<dbReference type="InterPro" id="IPR029063">
    <property type="entry name" value="SAM-dependent_MTases_sf"/>
</dbReference>
<comment type="caution">
    <text evidence="5">The sequence shown here is derived from an EMBL/GenBank/DDBJ whole genome shotgun (WGS) entry which is preliminary data.</text>
</comment>
<dbReference type="PANTHER" id="PTHR44942">
    <property type="entry name" value="METHYLTRANSF_11 DOMAIN-CONTAINING PROTEIN"/>
    <property type="match status" value="1"/>
</dbReference>
<dbReference type="CDD" id="cd02440">
    <property type="entry name" value="AdoMet_MTases"/>
    <property type="match status" value="1"/>
</dbReference>
<dbReference type="GO" id="GO:0008168">
    <property type="term" value="F:methyltransferase activity"/>
    <property type="evidence" value="ECO:0007669"/>
    <property type="project" value="UniProtKB-KW"/>
</dbReference>
<reference evidence="6" key="1">
    <citation type="journal article" date="2019" name="Int. J. Syst. Evol. Microbiol.">
        <title>The Global Catalogue of Microorganisms (GCM) 10K type strain sequencing project: providing services to taxonomists for standard genome sequencing and annotation.</title>
        <authorList>
            <consortium name="The Broad Institute Genomics Platform"/>
            <consortium name="The Broad Institute Genome Sequencing Center for Infectious Disease"/>
            <person name="Wu L."/>
            <person name="Ma J."/>
        </authorList>
    </citation>
    <scope>NUCLEOTIDE SEQUENCE [LARGE SCALE GENOMIC DNA]</scope>
    <source>
        <strain evidence="6">CCUG 52537</strain>
    </source>
</reference>
<keyword evidence="3 5" id="KW-0808">Transferase</keyword>
<proteinExistence type="inferred from homology"/>
<evidence type="ECO:0000256" key="1">
    <source>
        <dbReference type="ARBA" id="ARBA00008361"/>
    </source>
</evidence>
<dbReference type="InterPro" id="IPR051052">
    <property type="entry name" value="Diverse_substrate_MTase"/>
</dbReference>
<dbReference type="EC" id="2.1.1.-" evidence="5"/>
<evidence type="ECO:0000256" key="3">
    <source>
        <dbReference type="ARBA" id="ARBA00022679"/>
    </source>
</evidence>
<name>A0ABW3C567_SPHXN</name>
<keyword evidence="2 5" id="KW-0489">Methyltransferase</keyword>
<dbReference type="InterPro" id="IPR013216">
    <property type="entry name" value="Methyltransf_11"/>
</dbReference>
<dbReference type="EMBL" id="JBHTIK010000007">
    <property type="protein sequence ID" value="MFD0849093.1"/>
    <property type="molecule type" value="Genomic_DNA"/>
</dbReference>